<protein>
    <submittedName>
        <fullName evidence="1">Haloacid dehalogenase domain protein hydrolase</fullName>
    </submittedName>
</protein>
<dbReference type="RefSeq" id="WP_014553360.1">
    <property type="nucleotide sequence ID" value="NC_017455.1"/>
</dbReference>
<dbReference type="PATRIC" id="fig|572479.3.peg.1207"/>
<dbReference type="STRING" id="572479.Hprae_1195"/>
<dbReference type="InterPro" id="IPR036412">
    <property type="entry name" value="HAD-like_sf"/>
</dbReference>
<dbReference type="Proteomes" id="UP000006866">
    <property type="component" value="Chromosome"/>
</dbReference>
<dbReference type="KEGG" id="hpk:Hprae_1195"/>
<dbReference type="OrthoDB" id="159409at2"/>
<proteinExistence type="predicted"/>
<evidence type="ECO:0000313" key="1">
    <source>
        <dbReference type="EMBL" id="ADO77333.1"/>
    </source>
</evidence>
<dbReference type="EMBL" id="CP002175">
    <property type="protein sequence ID" value="ADO77333.1"/>
    <property type="molecule type" value="Genomic_DNA"/>
</dbReference>
<sequence>MLSLKIPGCKNLRVNKIVFDLNGTLACDGSLIKGVKKGINDLAKNFEIYILTADTFGTAAELLKDLKAELVIIDTDNGSRFKADFVENLGRKSVIAVGNGNNDAQMLKNAELGIAVLGPEGAAREAFLGAAMLCHKINDVFEILAHPRRLKATLRK</sequence>
<reference evidence="1 2" key="2">
    <citation type="journal article" date="2011" name="Stand. Genomic Sci.">
        <title>Complete genome sequence of the extremely halophilic Halanaerobium praevalens type strain (GSL).</title>
        <authorList>
            <person name="Ivanova N."/>
            <person name="Sikorski J."/>
            <person name="Chertkov O."/>
            <person name="Nolan M."/>
            <person name="Lucas S."/>
            <person name="Hammon N."/>
            <person name="Deshpande S."/>
            <person name="Cheng J.F."/>
            <person name="Tapia R."/>
            <person name="Han C."/>
            <person name="Goodwin L."/>
            <person name="Pitluck S."/>
            <person name="Huntemann M."/>
            <person name="Liolios K."/>
            <person name="Pagani I."/>
            <person name="Mavromatis K."/>
            <person name="Ovchinikova G."/>
            <person name="Pati A."/>
            <person name="Chen A."/>
            <person name="Palaniappan K."/>
            <person name="Land M."/>
            <person name="Hauser L."/>
            <person name="Brambilla E.M."/>
            <person name="Kannan K.P."/>
            <person name="Rohde M."/>
            <person name="Tindall B.J."/>
            <person name="Goker M."/>
            <person name="Detter J.C."/>
            <person name="Woyke T."/>
            <person name="Bristow J."/>
            <person name="Eisen J.A."/>
            <person name="Markowitz V."/>
            <person name="Hugenholtz P."/>
            <person name="Kyrpides N.C."/>
            <person name="Klenk H.P."/>
            <person name="Lapidus A."/>
        </authorList>
    </citation>
    <scope>NUCLEOTIDE SEQUENCE [LARGE SCALE GENOMIC DNA]</scope>
    <source>
        <strain evidence="2">ATCC 33744 / DSM 2228 / GSL</strain>
    </source>
</reference>
<dbReference type="AlphaFoldDB" id="E3DM55"/>
<name>E3DM55_HALPG</name>
<dbReference type="InterPro" id="IPR023214">
    <property type="entry name" value="HAD_sf"/>
</dbReference>
<gene>
    <name evidence="1" type="ordered locus">Hprae_1195</name>
</gene>
<keyword evidence="1" id="KW-0378">Hydrolase</keyword>
<keyword evidence="2" id="KW-1185">Reference proteome</keyword>
<dbReference type="HOGENOM" id="CLU_142246_0_0_9"/>
<evidence type="ECO:0000313" key="2">
    <source>
        <dbReference type="Proteomes" id="UP000006866"/>
    </source>
</evidence>
<dbReference type="GO" id="GO:0016787">
    <property type="term" value="F:hydrolase activity"/>
    <property type="evidence" value="ECO:0007669"/>
    <property type="project" value="UniProtKB-KW"/>
</dbReference>
<organism evidence="1 2">
    <name type="scientific">Halanaerobium praevalens (strain ATCC 33744 / DSM 2228 / GSL)</name>
    <dbReference type="NCBI Taxonomy" id="572479"/>
    <lineage>
        <taxon>Bacteria</taxon>
        <taxon>Bacillati</taxon>
        <taxon>Bacillota</taxon>
        <taxon>Clostridia</taxon>
        <taxon>Halanaerobiales</taxon>
        <taxon>Halanaerobiaceae</taxon>
        <taxon>Halanaerobium</taxon>
    </lineage>
</organism>
<dbReference type="Gene3D" id="3.40.50.1000">
    <property type="entry name" value="HAD superfamily/HAD-like"/>
    <property type="match status" value="1"/>
</dbReference>
<accession>E3DM55</accession>
<dbReference type="eggNOG" id="COG4087">
    <property type="taxonomic scope" value="Bacteria"/>
</dbReference>
<reference evidence="2" key="1">
    <citation type="submission" date="2010-10" db="EMBL/GenBank/DDBJ databases">
        <title>The complete genome of Halanaerobium praevalens DSM 2228.</title>
        <authorList>
            <consortium name="US DOE Joint Genome Institute (JGI-PGF)"/>
            <person name="Lucas S."/>
            <person name="Copeland A."/>
            <person name="Lapidus A."/>
            <person name="Glavina del Rio T."/>
            <person name="Dalin E."/>
            <person name="Tice H."/>
            <person name="Bruce D."/>
            <person name="Goodwin L."/>
            <person name="Pitluck S."/>
            <person name="Kyrpides N."/>
            <person name="Mavromatis K."/>
            <person name="Ivanova N."/>
            <person name="Ovchinnikova G."/>
            <person name="Chertkov O."/>
            <person name="Detter J.C."/>
            <person name="Han C."/>
            <person name="Larimer F."/>
            <person name="Land M."/>
            <person name="Hauser L."/>
            <person name="Markowitz V."/>
            <person name="Cheng J.-F."/>
            <person name="Hugenholtz P."/>
            <person name="Woyke T."/>
            <person name="Wu D."/>
            <person name="Tindall B."/>
            <person name="Pomrenke H.G."/>
            <person name="Brambilla E."/>
            <person name="Klenk H.-P."/>
            <person name="Eisen J.A."/>
        </authorList>
    </citation>
    <scope>NUCLEOTIDE SEQUENCE [LARGE SCALE GENOMIC DNA]</scope>
    <source>
        <strain evidence="2">ATCC 33744 / DSM 2228 / GSL</strain>
    </source>
</reference>
<dbReference type="SUPFAM" id="SSF56784">
    <property type="entry name" value="HAD-like"/>
    <property type="match status" value="1"/>
</dbReference>
<dbReference type="Pfam" id="PF08282">
    <property type="entry name" value="Hydrolase_3"/>
    <property type="match status" value="1"/>
</dbReference>